<feature type="domain" description="HD" evidence="1">
    <location>
        <begin position="57"/>
        <end position="133"/>
    </location>
</feature>
<organism evidence="2 3">
    <name type="scientific">Desulfovibrio litoralis DSM 11393</name>
    <dbReference type="NCBI Taxonomy" id="1121455"/>
    <lineage>
        <taxon>Bacteria</taxon>
        <taxon>Pseudomonadati</taxon>
        <taxon>Thermodesulfobacteriota</taxon>
        <taxon>Desulfovibrionia</taxon>
        <taxon>Desulfovibrionales</taxon>
        <taxon>Desulfovibrionaceae</taxon>
        <taxon>Desulfovibrio</taxon>
    </lineage>
</organism>
<keyword evidence="3" id="KW-1185">Reference proteome</keyword>
<dbReference type="Proteomes" id="UP000186469">
    <property type="component" value="Unassembled WGS sequence"/>
</dbReference>
<reference evidence="2 3" key="1">
    <citation type="submission" date="2016-12" db="EMBL/GenBank/DDBJ databases">
        <authorList>
            <person name="Song W.-J."/>
            <person name="Kurnit D.M."/>
        </authorList>
    </citation>
    <scope>NUCLEOTIDE SEQUENCE [LARGE SCALE GENOMIC DNA]</scope>
    <source>
        <strain evidence="2 3">DSM 11393</strain>
    </source>
</reference>
<dbReference type="InterPro" id="IPR003607">
    <property type="entry name" value="HD/PDEase_dom"/>
</dbReference>
<dbReference type="Gene3D" id="1.10.3210.10">
    <property type="entry name" value="Hypothetical protein af1432"/>
    <property type="match status" value="1"/>
</dbReference>
<proteinExistence type="predicted"/>
<dbReference type="OrthoDB" id="5431498at2"/>
<evidence type="ECO:0000313" key="3">
    <source>
        <dbReference type="Proteomes" id="UP000186469"/>
    </source>
</evidence>
<dbReference type="STRING" id="1121455.SAMN02745728_01564"/>
<dbReference type="Pfam" id="PF01966">
    <property type="entry name" value="HD"/>
    <property type="match status" value="1"/>
</dbReference>
<dbReference type="RefSeq" id="WP_072697340.1">
    <property type="nucleotide sequence ID" value="NZ_FRDI01000007.1"/>
</dbReference>
<accession>A0A1M7T5J6</accession>
<dbReference type="EMBL" id="FRDI01000007">
    <property type="protein sequence ID" value="SHN65999.1"/>
    <property type="molecule type" value="Genomic_DNA"/>
</dbReference>
<dbReference type="AlphaFoldDB" id="A0A1M7T5J6"/>
<protein>
    <submittedName>
        <fullName evidence="2">HD domain-containing protein</fullName>
    </submittedName>
</protein>
<sequence length="219" mass="25287">MPQNTYLGTNLPEKIFAINYNKYNYTGSQSPSTGLFPTNEECFSLWKKYEMPQHIQEHSTSVAKVADTIATIIKEQNIKINLDEIHAAALLHDLAKHYCIQFGGSHAQLGASWVIKETRNHRIGQAVLHHVYWPFTPNIFEDAWLMPLIIVYADKRVKHHQIVSLEERYDDLINRYGKTKEIIERIKLSQKQGTDLEKALSERFGVNLNEYSFNSGRLV</sequence>
<dbReference type="InterPro" id="IPR006674">
    <property type="entry name" value="HD_domain"/>
</dbReference>
<evidence type="ECO:0000259" key="1">
    <source>
        <dbReference type="Pfam" id="PF01966"/>
    </source>
</evidence>
<dbReference type="CDD" id="cd00077">
    <property type="entry name" value="HDc"/>
    <property type="match status" value="1"/>
</dbReference>
<dbReference type="SUPFAM" id="SSF109604">
    <property type="entry name" value="HD-domain/PDEase-like"/>
    <property type="match status" value="1"/>
</dbReference>
<name>A0A1M7T5J6_9BACT</name>
<evidence type="ECO:0000313" key="2">
    <source>
        <dbReference type="EMBL" id="SHN65999.1"/>
    </source>
</evidence>
<gene>
    <name evidence="2" type="ORF">SAMN02745728_01564</name>
</gene>